<evidence type="ECO:0000313" key="3">
    <source>
        <dbReference type="EMBL" id="OAA58683.1"/>
    </source>
</evidence>
<accession>A0A167RKE5</accession>
<dbReference type="PROSITE" id="PS50006">
    <property type="entry name" value="FHA_DOMAIN"/>
    <property type="match status" value="1"/>
</dbReference>
<dbReference type="Proteomes" id="UP000076744">
    <property type="component" value="Unassembled WGS sequence"/>
</dbReference>
<feature type="region of interest" description="Disordered" evidence="1">
    <location>
        <begin position="1"/>
        <end position="20"/>
    </location>
</feature>
<reference evidence="3 4" key="1">
    <citation type="journal article" date="2016" name="Genome Biol. Evol.">
        <title>Divergent and convergent evolution of fungal pathogenicity.</title>
        <authorList>
            <person name="Shang Y."/>
            <person name="Xiao G."/>
            <person name="Zheng P."/>
            <person name="Cen K."/>
            <person name="Zhan S."/>
            <person name="Wang C."/>
        </authorList>
    </citation>
    <scope>NUCLEOTIDE SEQUENCE [LARGE SCALE GENOMIC DNA]</scope>
    <source>
        <strain evidence="3 4">ARSEF 2679</strain>
    </source>
</reference>
<dbReference type="GeneID" id="30022758"/>
<evidence type="ECO:0000256" key="1">
    <source>
        <dbReference type="SAM" id="MobiDB-lite"/>
    </source>
</evidence>
<feature type="compositionally biased region" description="Polar residues" evidence="1">
    <location>
        <begin position="249"/>
        <end position="258"/>
    </location>
</feature>
<feature type="domain" description="FHA" evidence="2">
    <location>
        <begin position="60"/>
        <end position="113"/>
    </location>
</feature>
<protein>
    <submittedName>
        <fullName evidence="3">Forkhead-associated</fullName>
    </submittedName>
</protein>
<feature type="region of interest" description="Disordered" evidence="1">
    <location>
        <begin position="249"/>
        <end position="376"/>
    </location>
</feature>
<organism evidence="3 4">
    <name type="scientific">Cordyceps fumosorosea (strain ARSEF 2679)</name>
    <name type="common">Isaria fumosorosea</name>
    <dbReference type="NCBI Taxonomy" id="1081104"/>
    <lineage>
        <taxon>Eukaryota</taxon>
        <taxon>Fungi</taxon>
        <taxon>Dikarya</taxon>
        <taxon>Ascomycota</taxon>
        <taxon>Pezizomycotina</taxon>
        <taxon>Sordariomycetes</taxon>
        <taxon>Hypocreomycetidae</taxon>
        <taxon>Hypocreales</taxon>
        <taxon>Cordycipitaceae</taxon>
        <taxon>Cordyceps</taxon>
    </lineage>
</organism>
<evidence type="ECO:0000259" key="2">
    <source>
        <dbReference type="PROSITE" id="PS50006"/>
    </source>
</evidence>
<proteinExistence type="predicted"/>
<gene>
    <name evidence="3" type="ORF">ISF_06466</name>
</gene>
<keyword evidence="4" id="KW-1185">Reference proteome</keyword>
<feature type="compositionally biased region" description="Acidic residues" evidence="1">
    <location>
        <begin position="261"/>
        <end position="280"/>
    </location>
</feature>
<dbReference type="OrthoDB" id="5348546at2759"/>
<dbReference type="AlphaFoldDB" id="A0A167RKE5"/>
<feature type="region of interest" description="Disordered" evidence="1">
    <location>
        <begin position="155"/>
        <end position="223"/>
    </location>
</feature>
<dbReference type="InterPro" id="IPR000253">
    <property type="entry name" value="FHA_dom"/>
</dbReference>
<sequence length="487" mass="53735">MDANLRYPTPIPTSSTGILSSSPLRRTSAAIGEARAAMMEKRAPLGTVPSVELAESGEMLLMGRSSNSSHYQLSASRLISRIHVKARYIAATQPQETNKVEVICEGWNGLKLHCQGRSWELSKGDTFTSETEAEIMIDVQETRVLVQWPRLSSAVDNAGSLSDSSWDDSPPRSQTRRDHLLDSSPLRRHGARIRSPESPTPVHLASSPRLHDLLPKPQDGDGAIEIYEDEPELPGQQRETALDPNASFLTEVTASFHSQLDDEDDEDDEHEEHNPDEENDPIIHSFGPFGADISNRLASIMGKSPRAPGPLGRDAPQLAENPEASETHTESSLPSDPPSPDGEKEKTPSPEDQLASEGEEHQKLTPQRPNATVHPSVGNHVVNQLAFSRLSSTPLSSIMQQLPTDLKVDLTSDALREALESTTCIGIITRQGKDAAGKALESEYYYVPEQDNDEQRRAAVVDGLRKPSLRNCRKQHKQYYWKRPRTP</sequence>
<name>A0A167RKE5_CORFA</name>
<dbReference type="STRING" id="1081104.A0A167RKE5"/>
<dbReference type="EMBL" id="AZHB01000017">
    <property type="protein sequence ID" value="OAA58683.1"/>
    <property type="molecule type" value="Genomic_DNA"/>
</dbReference>
<evidence type="ECO:0000313" key="4">
    <source>
        <dbReference type="Proteomes" id="UP000076744"/>
    </source>
</evidence>
<comment type="caution">
    <text evidence="3">The sequence shown here is derived from an EMBL/GenBank/DDBJ whole genome shotgun (WGS) entry which is preliminary data.</text>
</comment>
<dbReference type="RefSeq" id="XP_018702558.1">
    <property type="nucleotide sequence ID" value="XM_018850070.1"/>
</dbReference>